<proteinExistence type="predicted"/>
<evidence type="ECO:0000313" key="4">
    <source>
        <dbReference type="Proteomes" id="UP001342826"/>
    </source>
</evidence>
<feature type="coiled-coil region" evidence="1">
    <location>
        <begin position="5"/>
        <end position="61"/>
    </location>
</feature>
<reference evidence="3 4" key="1">
    <citation type="submission" date="2023-03" db="EMBL/GenBank/DDBJ databases">
        <title>Bacillus Genome Sequencing.</title>
        <authorList>
            <person name="Dunlap C."/>
        </authorList>
    </citation>
    <scope>NUCLEOTIDE SEQUENCE [LARGE SCALE GENOMIC DNA]</scope>
    <source>
        <strain evidence="3 4">NRS-1717</strain>
    </source>
</reference>
<dbReference type="RefSeq" id="WP_328014478.1">
    <property type="nucleotide sequence ID" value="NZ_JARTFS010000001.1"/>
</dbReference>
<comment type="caution">
    <text evidence="3">The sequence shown here is derived from an EMBL/GenBank/DDBJ whole genome shotgun (WGS) entry which is preliminary data.</text>
</comment>
<name>A0ABU6NRI2_9BACI</name>
<gene>
    <name evidence="3" type="ORF">P9271_00085</name>
</gene>
<evidence type="ECO:0000256" key="2">
    <source>
        <dbReference type="SAM" id="Phobius"/>
    </source>
</evidence>
<dbReference type="Proteomes" id="UP001342826">
    <property type="component" value="Unassembled WGS sequence"/>
</dbReference>
<organism evidence="3 4">
    <name type="scientific">Metabacillus fastidiosus</name>
    <dbReference type="NCBI Taxonomy" id="1458"/>
    <lineage>
        <taxon>Bacteria</taxon>
        <taxon>Bacillati</taxon>
        <taxon>Bacillota</taxon>
        <taxon>Bacilli</taxon>
        <taxon>Bacillales</taxon>
        <taxon>Bacillaceae</taxon>
        <taxon>Metabacillus</taxon>
    </lineage>
</organism>
<evidence type="ECO:0000256" key="1">
    <source>
        <dbReference type="SAM" id="Coils"/>
    </source>
</evidence>
<accession>A0ABU6NRI2</accession>
<sequence>MEKIVQDHEQRILALEQNYSTLSNKMQAVETGQMRIENTLLRESREQKELINKQRDEQDELFDTLVKHTLGIKKNNSNKKWELALAVVGGGGLLYAVFEILITRL</sequence>
<keyword evidence="4" id="KW-1185">Reference proteome</keyword>
<evidence type="ECO:0000313" key="3">
    <source>
        <dbReference type="EMBL" id="MED4399757.1"/>
    </source>
</evidence>
<dbReference type="EMBL" id="JARTFS010000001">
    <property type="protein sequence ID" value="MED4399757.1"/>
    <property type="molecule type" value="Genomic_DNA"/>
</dbReference>
<keyword evidence="2" id="KW-1133">Transmembrane helix</keyword>
<keyword evidence="1" id="KW-0175">Coiled coil</keyword>
<feature type="transmembrane region" description="Helical" evidence="2">
    <location>
        <begin position="83"/>
        <end position="102"/>
    </location>
</feature>
<keyword evidence="2" id="KW-0812">Transmembrane</keyword>
<keyword evidence="2" id="KW-0472">Membrane</keyword>
<protein>
    <submittedName>
        <fullName evidence="3">Uncharacterized protein</fullName>
    </submittedName>
</protein>